<keyword evidence="6" id="KW-0443">Lipid metabolism</keyword>
<feature type="active site" description="Proton acceptor" evidence="9">
    <location>
        <position position="361"/>
    </location>
</feature>
<dbReference type="GO" id="GO:0005737">
    <property type="term" value="C:cytoplasm"/>
    <property type="evidence" value="ECO:0007669"/>
    <property type="project" value="UniProtKB-ARBA"/>
</dbReference>
<dbReference type="InterPro" id="IPR020613">
    <property type="entry name" value="Thiolase_CS"/>
</dbReference>
<dbReference type="Pfam" id="PF00108">
    <property type="entry name" value="Thiolase_N"/>
    <property type="match status" value="1"/>
</dbReference>
<dbReference type="NCBIfam" id="TIGR01930">
    <property type="entry name" value="AcCoA-C-Actrans"/>
    <property type="match status" value="1"/>
</dbReference>
<dbReference type="FunFam" id="3.40.47.10:FF:000013">
    <property type="entry name" value="Acetyl-CoA acetyltransferase"/>
    <property type="match status" value="1"/>
</dbReference>
<dbReference type="Proteomes" id="UP000009036">
    <property type="component" value="Chromosome"/>
</dbReference>
<evidence type="ECO:0000256" key="4">
    <source>
        <dbReference type="ARBA" id="ARBA00022832"/>
    </source>
</evidence>
<dbReference type="HOGENOM" id="CLU_031026_0_0_11"/>
<dbReference type="InterPro" id="IPR020616">
    <property type="entry name" value="Thiolase_N"/>
</dbReference>
<keyword evidence="5" id="KW-0809">Transit peptide</keyword>
<feature type="active site" description="Proton acceptor" evidence="9">
    <location>
        <position position="391"/>
    </location>
</feature>
<keyword evidence="8 10" id="KW-0012">Acyltransferase</keyword>
<keyword evidence="15" id="KW-1185">Reference proteome</keyword>
<evidence type="ECO:0000256" key="5">
    <source>
        <dbReference type="ARBA" id="ARBA00022946"/>
    </source>
</evidence>
<dbReference type="EMBL" id="CP072931">
    <property type="protein sequence ID" value="QTZ92326.1"/>
    <property type="molecule type" value="Genomic_DNA"/>
</dbReference>
<dbReference type="OrthoDB" id="9764638at2"/>
<dbReference type="NCBIfam" id="NF005890">
    <property type="entry name" value="PRK07851.1"/>
    <property type="match status" value="1"/>
</dbReference>
<dbReference type="EMBL" id="AJGV01000106">
    <property type="protein sequence ID" value="EJJ05522.1"/>
    <property type="molecule type" value="Genomic_DNA"/>
</dbReference>
<dbReference type="RefSeq" id="WP_006605174.1">
    <property type="nucleotide sequence ID" value="NZ_CP072931.1"/>
</dbReference>
<dbReference type="PROSITE" id="PS00737">
    <property type="entry name" value="THIOLASE_2"/>
    <property type="match status" value="1"/>
</dbReference>
<dbReference type="InterPro" id="IPR016039">
    <property type="entry name" value="Thiolase-like"/>
</dbReference>
<reference evidence="13" key="1">
    <citation type="journal article" date="2012" name="J. Bacteriol.">
        <title>Genome Sequence of Streptomyces auratus Strain AGR0001, a Phoslactomycin-Producing Actinomycete.</title>
        <authorList>
            <person name="Han X."/>
            <person name="Li M."/>
            <person name="Ding Z."/>
            <person name="Zhao J."/>
            <person name="Ji K."/>
            <person name="Wen M."/>
            <person name="Lu T."/>
        </authorList>
    </citation>
    <scope>NUCLEOTIDE SEQUENCE [LARGE SCALE GENOMIC DNA]</scope>
    <source>
        <strain evidence="13">AGR0001</strain>
    </source>
</reference>
<dbReference type="AlphaFoldDB" id="J1S3W2"/>
<evidence type="ECO:0000256" key="8">
    <source>
        <dbReference type="ARBA" id="ARBA00023315"/>
    </source>
</evidence>
<dbReference type="PIRSF" id="PIRSF000429">
    <property type="entry name" value="Ac-CoA_Ac_transf"/>
    <property type="match status" value="1"/>
</dbReference>
<comment type="subcellular location">
    <subcellularLocation>
        <location evidence="1">Peroxisome</location>
    </subcellularLocation>
</comment>
<dbReference type="PANTHER" id="PTHR43853">
    <property type="entry name" value="3-KETOACYL-COA THIOLASE, PEROXISOMAL"/>
    <property type="match status" value="1"/>
</dbReference>
<feature type="domain" description="Thiolase C-terminal" evidence="12">
    <location>
        <begin position="282"/>
        <end position="404"/>
    </location>
</feature>
<proteinExistence type="inferred from homology"/>
<dbReference type="STRING" id="1160718.SU9_18221"/>
<evidence type="ECO:0000259" key="11">
    <source>
        <dbReference type="Pfam" id="PF00108"/>
    </source>
</evidence>
<dbReference type="InterPro" id="IPR002155">
    <property type="entry name" value="Thiolase"/>
</dbReference>
<evidence type="ECO:0000259" key="12">
    <source>
        <dbReference type="Pfam" id="PF02803"/>
    </source>
</evidence>
<accession>J1S3W2</accession>
<dbReference type="Gene3D" id="3.40.47.10">
    <property type="match status" value="1"/>
</dbReference>
<evidence type="ECO:0000256" key="6">
    <source>
        <dbReference type="ARBA" id="ARBA00023098"/>
    </source>
</evidence>
<dbReference type="SUPFAM" id="SSF53901">
    <property type="entry name" value="Thiolase-like"/>
    <property type="match status" value="2"/>
</dbReference>
<protein>
    <submittedName>
        <fullName evidence="14">Acetyl-CoA C-acetyltransferase</fullName>
        <ecNumber evidence="13 14">2.3.1.9</ecNumber>
    </submittedName>
    <submittedName>
        <fullName evidence="13">Acetyl-CoA acetyltransferase</fullName>
    </submittedName>
</protein>
<keyword evidence="3 10" id="KW-0808">Transferase</keyword>
<comment type="similarity">
    <text evidence="2 10">Belongs to the thiolase-like superfamily. Thiolase family.</text>
</comment>
<dbReference type="GO" id="GO:0003985">
    <property type="term" value="F:acetyl-CoA C-acetyltransferase activity"/>
    <property type="evidence" value="ECO:0007669"/>
    <property type="project" value="UniProtKB-EC"/>
</dbReference>
<evidence type="ECO:0000256" key="3">
    <source>
        <dbReference type="ARBA" id="ARBA00022679"/>
    </source>
</evidence>
<reference evidence="14" key="2">
    <citation type="submission" date="2021-04" db="EMBL/GenBank/DDBJ databases">
        <authorList>
            <person name="Wen M.-L."/>
            <person name="Han X.-L."/>
            <person name="Xiong J."/>
        </authorList>
    </citation>
    <scope>NUCLEOTIDE SEQUENCE</scope>
    <source>
        <strain evidence="14">AGR0001</strain>
    </source>
</reference>
<evidence type="ECO:0000256" key="9">
    <source>
        <dbReference type="PIRSR" id="PIRSR000429-1"/>
    </source>
</evidence>
<dbReference type="Pfam" id="PF02803">
    <property type="entry name" value="Thiolase_C"/>
    <property type="match status" value="1"/>
</dbReference>
<dbReference type="CDD" id="cd00751">
    <property type="entry name" value="thiolase"/>
    <property type="match status" value="1"/>
</dbReference>
<dbReference type="PANTHER" id="PTHR43853:SF8">
    <property type="entry name" value="3-KETOACYL-COA THIOLASE, PEROXISOMAL"/>
    <property type="match status" value="1"/>
</dbReference>
<dbReference type="InterPro" id="IPR020617">
    <property type="entry name" value="Thiolase_C"/>
</dbReference>
<evidence type="ECO:0000256" key="10">
    <source>
        <dbReference type="RuleBase" id="RU003557"/>
    </source>
</evidence>
<dbReference type="PATRIC" id="fig|1160718.3.peg.3684"/>
<dbReference type="GO" id="GO:0006635">
    <property type="term" value="P:fatty acid beta-oxidation"/>
    <property type="evidence" value="ECO:0007669"/>
    <property type="project" value="TreeGrafter"/>
</dbReference>
<evidence type="ECO:0000313" key="15">
    <source>
        <dbReference type="Proteomes" id="UP000009036"/>
    </source>
</evidence>
<feature type="active site" description="Acyl-thioester intermediate" evidence="9">
    <location>
        <position position="90"/>
    </location>
</feature>
<feature type="domain" description="Thiolase N-terminal" evidence="11">
    <location>
        <begin position="5"/>
        <end position="274"/>
    </location>
</feature>
<keyword evidence="7" id="KW-0576">Peroxisome</keyword>
<dbReference type="GO" id="GO:0010124">
    <property type="term" value="P:phenylacetate catabolic process"/>
    <property type="evidence" value="ECO:0007669"/>
    <property type="project" value="TreeGrafter"/>
</dbReference>
<dbReference type="eggNOG" id="COG0183">
    <property type="taxonomic scope" value="Bacteria"/>
</dbReference>
<evidence type="ECO:0000256" key="2">
    <source>
        <dbReference type="ARBA" id="ARBA00010982"/>
    </source>
</evidence>
<evidence type="ECO:0000256" key="7">
    <source>
        <dbReference type="ARBA" id="ARBA00023140"/>
    </source>
</evidence>
<organism evidence="13">
    <name type="scientific">Streptomyces auratus AGR0001</name>
    <dbReference type="NCBI Taxonomy" id="1160718"/>
    <lineage>
        <taxon>Bacteria</taxon>
        <taxon>Bacillati</taxon>
        <taxon>Actinomycetota</taxon>
        <taxon>Actinomycetes</taxon>
        <taxon>Kitasatosporales</taxon>
        <taxon>Streptomycetaceae</taxon>
        <taxon>Streptomyces</taxon>
    </lineage>
</organism>
<sequence>MPEAVIVSAARSPIGRAFKGSLKDVRPDDLTAQIIETALAKVPELDPKDIDDLMLGCGLPGGEQGHNLGRIVAVQMGMDHLPGCTITRYCSSSLQTTRMALHAIKAGEGDVFISAGVETVSRSVKGSSDGLPDTHNPLFADAEARTAARAEEEGAGWHDPREDGLIPDAYISMGQTAENLARLKGITRQDMDEFGVRSQNLAEKAIDNGFWEREITPVTLPDGTVVAKDDGPRAGVTVDGVAGLKPVFRPDGLVTAGNCCPLNDGAAALVVMSDTKARELGLTPLARIVSTGVSGLSPEIMGYGPVEASKQALRRAGLSVSDIDLVEINEAFAAQVIPSYRDLGIDLDRLNVNGGAIAVGHPFGMTGARITTTLINSLQWHDKQFGLETMCVGGGQGMAMVIERLS</sequence>
<gene>
    <name evidence="14" type="ORF">SU9_013265</name>
    <name evidence="13" type="ORF">SU9_18221</name>
</gene>
<dbReference type="EC" id="2.3.1.9" evidence="13 14"/>
<evidence type="ECO:0000313" key="13">
    <source>
        <dbReference type="EMBL" id="EJJ05522.1"/>
    </source>
</evidence>
<evidence type="ECO:0000256" key="1">
    <source>
        <dbReference type="ARBA" id="ARBA00004275"/>
    </source>
</evidence>
<evidence type="ECO:0000313" key="14">
    <source>
        <dbReference type="EMBL" id="QTZ92326.1"/>
    </source>
</evidence>
<dbReference type="KEGG" id="sauh:SU9_013265"/>
<keyword evidence="4" id="KW-0276">Fatty acid metabolism</keyword>
<name>J1S3W2_9ACTN</name>
<dbReference type="InterPro" id="IPR050215">
    <property type="entry name" value="Thiolase-like_sf_Thiolase"/>
</dbReference>